<protein>
    <recommendedName>
        <fullName evidence="8">tRNA(Ile)-lysidine synthase</fullName>
        <ecNumber evidence="8">6.3.4.19</ecNumber>
    </recommendedName>
    <alternativeName>
        <fullName evidence="8">tRNA(Ile)-2-lysyl-cytidine synthase</fullName>
    </alternativeName>
    <alternativeName>
        <fullName evidence="8">tRNA(Ile)-lysidine synthetase</fullName>
    </alternativeName>
</protein>
<comment type="function">
    <text evidence="8">Ligates lysine onto the cytidine present at position 34 of the AUA codon-specific tRNA(Ile) that contains the anticodon CAU, in an ATP-dependent manner. Cytidine is converted to lysidine, thus changing the amino acid specificity of the tRNA from methionine to isoleucine.</text>
</comment>
<proteinExistence type="inferred from homology"/>
<keyword evidence="6 8" id="KW-0067">ATP-binding</keyword>
<keyword evidence="11" id="KW-1185">Reference proteome</keyword>
<dbReference type="Gene3D" id="3.40.50.620">
    <property type="entry name" value="HUPs"/>
    <property type="match status" value="1"/>
</dbReference>
<dbReference type="InterPro" id="IPR015262">
    <property type="entry name" value="tRNA_Ile_lys_synt_subst-bd"/>
</dbReference>
<dbReference type="AlphaFoldDB" id="A0A4Y7XDY0"/>
<dbReference type="STRING" id="1120977.GCA_000619845_02681"/>
<dbReference type="Pfam" id="PF11734">
    <property type="entry name" value="TilS_C"/>
    <property type="match status" value="1"/>
</dbReference>
<dbReference type="SUPFAM" id="SSF56037">
    <property type="entry name" value="PheT/TilS domain"/>
    <property type="match status" value="1"/>
</dbReference>
<feature type="domain" description="Lysidine-tRNA(Ile) synthetase C-terminal" evidence="9">
    <location>
        <begin position="371"/>
        <end position="445"/>
    </location>
</feature>
<dbReference type="SUPFAM" id="SSF52402">
    <property type="entry name" value="Adenine nucleotide alpha hydrolases-like"/>
    <property type="match status" value="1"/>
</dbReference>
<dbReference type="SUPFAM" id="SSF82829">
    <property type="entry name" value="MesJ substrate recognition domain-like"/>
    <property type="match status" value="1"/>
</dbReference>
<accession>A0A4Y7XDY0</accession>
<reference evidence="10 11" key="1">
    <citation type="submission" date="2019-03" db="EMBL/GenBank/DDBJ databases">
        <title>Alkanindiges illinoisensis: a potential pathogenic isolated from ascites of a gastric cancer patient with abdominal metastasis.</title>
        <authorList>
            <person name="Hu X."/>
            <person name="Yang B."/>
            <person name="Yan X."/>
            <person name="Lin L."/>
            <person name="Zhao H."/>
            <person name="Zhou F."/>
            <person name="Su B."/>
            <person name="Chen J."/>
            <person name="Rui Y."/>
            <person name="Wang Q."/>
            <person name="Zheng L."/>
        </authorList>
    </citation>
    <scope>NUCLEOTIDE SEQUENCE [LARGE SCALE GENOMIC DNA]</scope>
    <source>
        <strain evidence="10 11">NFYY 23406</strain>
    </source>
</reference>
<dbReference type="InterPro" id="IPR014729">
    <property type="entry name" value="Rossmann-like_a/b/a_fold"/>
</dbReference>
<dbReference type="GO" id="GO:0005524">
    <property type="term" value="F:ATP binding"/>
    <property type="evidence" value="ECO:0007669"/>
    <property type="project" value="UniProtKB-UniRule"/>
</dbReference>
<dbReference type="NCBIfam" id="TIGR02433">
    <property type="entry name" value="lysidine_TilS_C"/>
    <property type="match status" value="1"/>
</dbReference>
<evidence type="ECO:0000256" key="8">
    <source>
        <dbReference type="HAMAP-Rule" id="MF_01161"/>
    </source>
</evidence>
<keyword evidence="4 8" id="KW-0819">tRNA processing</keyword>
<feature type="binding site" evidence="8">
    <location>
        <begin position="38"/>
        <end position="43"/>
    </location>
    <ligand>
        <name>ATP</name>
        <dbReference type="ChEBI" id="CHEBI:30616"/>
    </ligand>
</feature>
<sequence length="453" mass="52180">MPGTLSTSDAFWQQPVTKQLQQQLNQFAPQQQFLVACSGGRDSLSLACALHLLCPGRVRVAHINHQLQAPSSQWANWLAAQCQQWQLPCVIQPVEVAAGNLEAEARKVRYHALFSLLQNNEILVLGHHQQDQAETLFLRMLSGSGVKGLSAMKTREQRQLESGQNVGLWRPLLDCSRQQITELAALICPDYIDDPANAQDNFDRVFLRQQVWPLLKRRWPALDSTLNRTALLMQDSQEILQDVQMQDWLQCGDHNVLDIHALERLSQPRQRLLLLRWMQGAEQYAPAFHLVEEVRQTLLNARQDASPKVVWQGWQFRRYQHQLYRLPQQLPKAQDLQVLWPCGQVLELPTGQWQWQQQELGFPAQYMEQPFLLQARRGGEVMHVQGRAGHWPLKKCLQEARIPPWQREQVQLCYMQDQLLGALTTQGFWVNQQQTLVKDGWLPVLVPNPAFPA</sequence>
<evidence type="ECO:0000256" key="7">
    <source>
        <dbReference type="ARBA" id="ARBA00048539"/>
    </source>
</evidence>
<comment type="similarity">
    <text evidence="8">Belongs to the tRNA(Ile)-lysidine synthase family.</text>
</comment>
<evidence type="ECO:0000313" key="11">
    <source>
        <dbReference type="Proteomes" id="UP000297834"/>
    </source>
</evidence>
<comment type="domain">
    <text evidence="8">The N-terminal region contains the highly conserved SGGXDS motif, predicted to be a P-loop motif involved in ATP binding.</text>
</comment>
<dbReference type="Gene3D" id="1.20.59.20">
    <property type="match status" value="1"/>
</dbReference>
<dbReference type="InterPro" id="IPR012796">
    <property type="entry name" value="Lysidine-tRNA-synth_C"/>
</dbReference>
<dbReference type="PANTHER" id="PTHR43033:SF1">
    <property type="entry name" value="TRNA(ILE)-LYSIDINE SYNTHASE-RELATED"/>
    <property type="match status" value="1"/>
</dbReference>
<organism evidence="10 11">
    <name type="scientific">Alkanindiges illinoisensis</name>
    <dbReference type="NCBI Taxonomy" id="197183"/>
    <lineage>
        <taxon>Bacteria</taxon>
        <taxon>Pseudomonadati</taxon>
        <taxon>Pseudomonadota</taxon>
        <taxon>Gammaproteobacteria</taxon>
        <taxon>Moraxellales</taxon>
        <taxon>Moraxellaceae</taxon>
        <taxon>Alkanindiges</taxon>
    </lineage>
</organism>
<evidence type="ECO:0000256" key="3">
    <source>
        <dbReference type="ARBA" id="ARBA00022598"/>
    </source>
</evidence>
<dbReference type="RefSeq" id="WP_134243852.1">
    <property type="nucleotide sequence ID" value="NZ_SNTY01000014.1"/>
</dbReference>
<dbReference type="GO" id="GO:0032267">
    <property type="term" value="F:tRNA(Ile)-lysidine synthase activity"/>
    <property type="evidence" value="ECO:0007669"/>
    <property type="project" value="UniProtKB-EC"/>
</dbReference>
<keyword evidence="5 8" id="KW-0547">Nucleotide-binding</keyword>
<dbReference type="InterPro" id="IPR012795">
    <property type="entry name" value="tRNA_Ile_lys_synt_N"/>
</dbReference>
<comment type="subcellular location">
    <subcellularLocation>
        <location evidence="1 8">Cytoplasm</location>
    </subcellularLocation>
</comment>
<dbReference type="Pfam" id="PF01171">
    <property type="entry name" value="ATP_bind_3"/>
    <property type="match status" value="1"/>
</dbReference>
<dbReference type="SMART" id="SM00977">
    <property type="entry name" value="TilS_C"/>
    <property type="match status" value="1"/>
</dbReference>
<dbReference type="OrthoDB" id="9807403at2"/>
<gene>
    <name evidence="8 10" type="primary">tilS</name>
    <name evidence="10" type="ORF">E2B99_05015</name>
</gene>
<evidence type="ECO:0000256" key="2">
    <source>
        <dbReference type="ARBA" id="ARBA00022490"/>
    </source>
</evidence>
<comment type="catalytic activity">
    <reaction evidence="7 8">
        <text>cytidine(34) in tRNA(Ile2) + L-lysine + ATP = lysidine(34) in tRNA(Ile2) + AMP + diphosphate + H(+)</text>
        <dbReference type="Rhea" id="RHEA:43744"/>
        <dbReference type="Rhea" id="RHEA-COMP:10625"/>
        <dbReference type="Rhea" id="RHEA-COMP:10670"/>
        <dbReference type="ChEBI" id="CHEBI:15378"/>
        <dbReference type="ChEBI" id="CHEBI:30616"/>
        <dbReference type="ChEBI" id="CHEBI:32551"/>
        <dbReference type="ChEBI" id="CHEBI:33019"/>
        <dbReference type="ChEBI" id="CHEBI:82748"/>
        <dbReference type="ChEBI" id="CHEBI:83665"/>
        <dbReference type="ChEBI" id="CHEBI:456215"/>
        <dbReference type="EC" id="6.3.4.19"/>
    </reaction>
</comment>
<dbReference type="EMBL" id="SNTY01000014">
    <property type="protein sequence ID" value="TEU29414.1"/>
    <property type="molecule type" value="Genomic_DNA"/>
</dbReference>
<comment type="caution">
    <text evidence="10">The sequence shown here is derived from an EMBL/GenBank/DDBJ whole genome shotgun (WGS) entry which is preliminary data.</text>
</comment>
<dbReference type="CDD" id="cd01992">
    <property type="entry name" value="TilS_N"/>
    <property type="match status" value="1"/>
</dbReference>
<evidence type="ECO:0000256" key="6">
    <source>
        <dbReference type="ARBA" id="ARBA00022840"/>
    </source>
</evidence>
<dbReference type="GO" id="GO:0006400">
    <property type="term" value="P:tRNA modification"/>
    <property type="evidence" value="ECO:0007669"/>
    <property type="project" value="UniProtKB-UniRule"/>
</dbReference>
<name>A0A4Y7XDY0_9GAMM</name>
<dbReference type="HAMAP" id="MF_01161">
    <property type="entry name" value="tRNA_Ile_lys_synt"/>
    <property type="match status" value="1"/>
</dbReference>
<evidence type="ECO:0000259" key="9">
    <source>
        <dbReference type="SMART" id="SM00977"/>
    </source>
</evidence>
<dbReference type="Proteomes" id="UP000297834">
    <property type="component" value="Unassembled WGS sequence"/>
</dbReference>
<evidence type="ECO:0000256" key="4">
    <source>
        <dbReference type="ARBA" id="ARBA00022694"/>
    </source>
</evidence>
<dbReference type="Pfam" id="PF09179">
    <property type="entry name" value="TilS"/>
    <property type="match status" value="1"/>
</dbReference>
<dbReference type="InterPro" id="IPR011063">
    <property type="entry name" value="TilS/TtcA_N"/>
</dbReference>
<dbReference type="NCBIfam" id="TIGR02432">
    <property type="entry name" value="lysidine_TilS_N"/>
    <property type="match status" value="1"/>
</dbReference>
<dbReference type="EC" id="6.3.4.19" evidence="8"/>
<evidence type="ECO:0000313" key="10">
    <source>
        <dbReference type="EMBL" id="TEU29414.1"/>
    </source>
</evidence>
<evidence type="ECO:0000256" key="5">
    <source>
        <dbReference type="ARBA" id="ARBA00022741"/>
    </source>
</evidence>
<keyword evidence="3 8" id="KW-0436">Ligase</keyword>
<dbReference type="PANTHER" id="PTHR43033">
    <property type="entry name" value="TRNA(ILE)-LYSIDINE SYNTHASE-RELATED"/>
    <property type="match status" value="1"/>
</dbReference>
<dbReference type="InterPro" id="IPR012094">
    <property type="entry name" value="tRNA_Ile_lys_synt"/>
</dbReference>
<evidence type="ECO:0000256" key="1">
    <source>
        <dbReference type="ARBA" id="ARBA00004496"/>
    </source>
</evidence>
<keyword evidence="2 8" id="KW-0963">Cytoplasm</keyword>
<dbReference type="GO" id="GO:0005737">
    <property type="term" value="C:cytoplasm"/>
    <property type="evidence" value="ECO:0007669"/>
    <property type="project" value="UniProtKB-SubCell"/>
</dbReference>